<feature type="domain" description="Adaptor protein ClpS core" evidence="2">
    <location>
        <begin position="14"/>
        <end position="92"/>
    </location>
</feature>
<name>A0A1W6BX26_9BACT</name>
<dbReference type="HAMAP" id="MF_00302">
    <property type="entry name" value="ClpS"/>
    <property type="match status" value="1"/>
</dbReference>
<dbReference type="InterPro" id="IPR022935">
    <property type="entry name" value="ClpS"/>
</dbReference>
<protein>
    <recommendedName>
        <fullName evidence="1">ATP-dependent Clp protease adapter protein ClpS</fullName>
    </recommendedName>
</protein>
<dbReference type="PANTHER" id="PTHR33473">
    <property type="entry name" value="ATP-DEPENDENT CLP PROTEASE ADAPTER PROTEIN CLPS1, CHLOROPLASTIC"/>
    <property type="match status" value="1"/>
</dbReference>
<dbReference type="RefSeq" id="WP_027305445.1">
    <property type="nucleotide sequence ID" value="NZ_CP020867.1"/>
</dbReference>
<dbReference type="EMBL" id="CP020867">
    <property type="protein sequence ID" value="ARJ56635.1"/>
    <property type="molecule type" value="Genomic_DNA"/>
</dbReference>
<comment type="similarity">
    <text evidence="1">Belongs to the ClpS family.</text>
</comment>
<evidence type="ECO:0000313" key="3">
    <source>
        <dbReference type="EMBL" id="ARJ56635.1"/>
    </source>
</evidence>
<dbReference type="InterPro" id="IPR003769">
    <property type="entry name" value="ClpS_core"/>
</dbReference>
<keyword evidence="3" id="KW-0378">Hydrolase</keyword>
<dbReference type="OrthoDB" id="9796121at2"/>
<evidence type="ECO:0000313" key="4">
    <source>
        <dbReference type="Proteomes" id="UP000192902"/>
    </source>
</evidence>
<dbReference type="FunFam" id="3.30.1390.10:FF:000002">
    <property type="entry name" value="ATP-dependent Clp protease adapter protein ClpS"/>
    <property type="match status" value="1"/>
</dbReference>
<keyword evidence="3" id="KW-0645">Protease</keyword>
<comment type="subunit">
    <text evidence="1">Binds to the N-terminal domain of the chaperone ClpA.</text>
</comment>
<evidence type="ECO:0000259" key="2">
    <source>
        <dbReference type="Pfam" id="PF02617"/>
    </source>
</evidence>
<reference evidence="3 4" key="1">
    <citation type="submission" date="2017-04" db="EMBL/GenBank/DDBJ databases">
        <title>Complete genome sequence of the Campylobacter cuniculorum type strain LMG24588.</title>
        <authorList>
            <person name="Miller W.G."/>
            <person name="Yee E."/>
            <person name="Revez J."/>
            <person name="Bono J.L."/>
            <person name="Rossi M."/>
        </authorList>
    </citation>
    <scope>NUCLEOTIDE SEQUENCE [LARGE SCALE GENOMIC DNA]</scope>
    <source>
        <strain evidence="3 4">LMG 24588</strain>
    </source>
</reference>
<proteinExistence type="inferred from homology"/>
<dbReference type="Pfam" id="PF02617">
    <property type="entry name" value="ClpS"/>
    <property type="match status" value="1"/>
</dbReference>
<dbReference type="GO" id="GO:0030163">
    <property type="term" value="P:protein catabolic process"/>
    <property type="evidence" value="ECO:0007669"/>
    <property type="project" value="InterPro"/>
</dbReference>
<accession>A0A1W6BX26</accession>
<dbReference type="Proteomes" id="UP000192902">
    <property type="component" value="Chromosome"/>
</dbReference>
<dbReference type="KEGG" id="ccun:CCUN_1034"/>
<dbReference type="AlphaFoldDB" id="A0A1W6BX26"/>
<dbReference type="InterPro" id="IPR014719">
    <property type="entry name" value="Ribosomal_bL12_C/ClpS-like"/>
</dbReference>
<organism evidence="3 4">
    <name type="scientific">Campylobacter cuniculorum DSM 23162 = LMG 24588</name>
    <dbReference type="NCBI Taxonomy" id="1121267"/>
    <lineage>
        <taxon>Bacteria</taxon>
        <taxon>Pseudomonadati</taxon>
        <taxon>Campylobacterota</taxon>
        <taxon>Epsilonproteobacteria</taxon>
        <taxon>Campylobacterales</taxon>
        <taxon>Campylobacteraceae</taxon>
        <taxon>Campylobacter</taxon>
    </lineage>
</organism>
<dbReference type="eggNOG" id="COG2127">
    <property type="taxonomic scope" value="Bacteria"/>
</dbReference>
<dbReference type="Gene3D" id="3.30.1390.10">
    <property type="match status" value="1"/>
</dbReference>
<dbReference type="GO" id="GO:0006508">
    <property type="term" value="P:proteolysis"/>
    <property type="evidence" value="ECO:0007669"/>
    <property type="project" value="UniProtKB-UniRule"/>
</dbReference>
<sequence length="97" mass="11111">MPTKTKILEQNKLKEPKMFKVLLLNDEVTTMDFVIEVLISVFHHDFNNASKIMLEVHSKGSGVCGIYTQEIALSKQKKVNDMAKMANFPLQTRVEEE</sequence>
<dbReference type="STRING" id="1121267.CCUN_1034"/>
<dbReference type="GO" id="GO:0008233">
    <property type="term" value="F:peptidase activity"/>
    <property type="evidence" value="ECO:0007669"/>
    <property type="project" value="UniProtKB-KW"/>
</dbReference>
<dbReference type="SUPFAM" id="SSF54736">
    <property type="entry name" value="ClpS-like"/>
    <property type="match status" value="1"/>
</dbReference>
<gene>
    <name evidence="1 3" type="primary">clpS</name>
    <name evidence="3" type="ORF">CCUN_1034</name>
</gene>
<evidence type="ECO:0000256" key="1">
    <source>
        <dbReference type="HAMAP-Rule" id="MF_00302"/>
    </source>
</evidence>
<comment type="function">
    <text evidence="1">Involved in the modulation of the specificity of the ClpAP-mediated ATP-dependent protein degradation.</text>
</comment>
<dbReference type="PANTHER" id="PTHR33473:SF19">
    <property type="entry name" value="ATP-DEPENDENT CLP PROTEASE ADAPTER PROTEIN CLPS"/>
    <property type="match status" value="1"/>
</dbReference>